<dbReference type="InterPro" id="IPR000858">
    <property type="entry name" value="S_locus_glycoprot_dom"/>
</dbReference>
<keyword evidence="5" id="KW-0418">Kinase</keyword>
<dbReference type="EMBL" id="VEPZ02001784">
    <property type="protein sequence ID" value="KAE8654810.1"/>
    <property type="molecule type" value="Genomic_DNA"/>
</dbReference>
<evidence type="ECO:0000256" key="8">
    <source>
        <dbReference type="SAM" id="MobiDB-lite"/>
    </source>
</evidence>
<dbReference type="Pfam" id="PF07714">
    <property type="entry name" value="PK_Tyr_Ser-Thr"/>
    <property type="match status" value="1"/>
</dbReference>
<evidence type="ECO:0000313" key="10">
    <source>
        <dbReference type="EMBL" id="KAE8654810.1"/>
    </source>
</evidence>
<dbReference type="GO" id="GO:0005524">
    <property type="term" value="F:ATP binding"/>
    <property type="evidence" value="ECO:0007669"/>
    <property type="project" value="UniProtKB-KW"/>
</dbReference>
<accession>A0A6A2WMG3</accession>
<dbReference type="InterPro" id="IPR001245">
    <property type="entry name" value="Ser-Thr/Tyr_kinase_cat_dom"/>
</dbReference>
<organism evidence="10 11">
    <name type="scientific">Hibiscus syriacus</name>
    <name type="common">Rose of Sharon</name>
    <dbReference type="NCBI Taxonomy" id="106335"/>
    <lineage>
        <taxon>Eukaryota</taxon>
        <taxon>Viridiplantae</taxon>
        <taxon>Streptophyta</taxon>
        <taxon>Embryophyta</taxon>
        <taxon>Tracheophyta</taxon>
        <taxon>Spermatophyta</taxon>
        <taxon>Magnoliopsida</taxon>
        <taxon>eudicotyledons</taxon>
        <taxon>Gunneridae</taxon>
        <taxon>Pentapetalae</taxon>
        <taxon>rosids</taxon>
        <taxon>malvids</taxon>
        <taxon>Malvales</taxon>
        <taxon>Malvaceae</taxon>
        <taxon>Malvoideae</taxon>
        <taxon>Hibiscus</taxon>
    </lineage>
</organism>
<dbReference type="Proteomes" id="UP000436088">
    <property type="component" value="Unassembled WGS sequence"/>
</dbReference>
<dbReference type="GO" id="GO:0004713">
    <property type="term" value="F:protein tyrosine kinase activity"/>
    <property type="evidence" value="ECO:0007669"/>
    <property type="project" value="InterPro"/>
</dbReference>
<comment type="caution">
    <text evidence="10">The sequence shown here is derived from an EMBL/GenBank/DDBJ whole genome shotgun (WGS) entry which is preliminary data.</text>
</comment>
<keyword evidence="1" id="KW-0723">Serine/threonine-protein kinase</keyword>
<dbReference type="GO" id="GO:0005886">
    <property type="term" value="C:plasma membrane"/>
    <property type="evidence" value="ECO:0007669"/>
    <property type="project" value="TreeGrafter"/>
</dbReference>
<evidence type="ECO:0000256" key="5">
    <source>
        <dbReference type="ARBA" id="ARBA00022777"/>
    </source>
</evidence>
<feature type="domain" description="Protein kinase" evidence="9">
    <location>
        <begin position="383"/>
        <end position="594"/>
    </location>
</feature>
<protein>
    <recommendedName>
        <fullName evidence="9">Protein kinase domain-containing protein</fullName>
    </recommendedName>
</protein>
<dbReference type="Gene3D" id="3.30.200.20">
    <property type="entry name" value="Phosphorylase Kinase, domain 1"/>
    <property type="match status" value="1"/>
</dbReference>
<dbReference type="Gene3D" id="1.10.510.10">
    <property type="entry name" value="Transferase(Phosphotransferase) domain 1"/>
    <property type="match status" value="1"/>
</dbReference>
<dbReference type="PANTHER" id="PTHR27002">
    <property type="entry name" value="RECEPTOR-LIKE SERINE/THREONINE-PROTEIN KINASE SD1-8"/>
    <property type="match status" value="1"/>
</dbReference>
<dbReference type="Pfam" id="PF00954">
    <property type="entry name" value="S_locus_glycop"/>
    <property type="match status" value="1"/>
</dbReference>
<keyword evidence="4" id="KW-0547">Nucleotide-binding</keyword>
<dbReference type="PANTHER" id="PTHR27002:SF1111">
    <property type="entry name" value="NON-SPECIFIC SERINE_THREONINE PROTEIN KINASE"/>
    <property type="match status" value="1"/>
</dbReference>
<dbReference type="AlphaFoldDB" id="A0A6A2WMG3"/>
<evidence type="ECO:0000256" key="4">
    <source>
        <dbReference type="ARBA" id="ARBA00022741"/>
    </source>
</evidence>
<keyword evidence="11" id="KW-1185">Reference proteome</keyword>
<evidence type="ECO:0000256" key="6">
    <source>
        <dbReference type="ARBA" id="ARBA00022840"/>
    </source>
</evidence>
<gene>
    <name evidence="10" type="ORF">F3Y22_tig00117040pilonHSYRG00027</name>
</gene>
<dbReference type="InterPro" id="IPR000719">
    <property type="entry name" value="Prot_kinase_dom"/>
</dbReference>
<dbReference type="GO" id="GO:0004674">
    <property type="term" value="F:protein serine/threonine kinase activity"/>
    <property type="evidence" value="ECO:0007669"/>
    <property type="project" value="UniProtKB-KW"/>
</dbReference>
<dbReference type="InterPro" id="IPR020635">
    <property type="entry name" value="Tyr_kinase_cat_dom"/>
</dbReference>
<proteinExistence type="predicted"/>
<sequence length="594" mass="65773">MEAPTATITTASNQRPSCGLPTGINQLIPPPRTLKLLDSGESGKVFLILLIHLFLTKNCNNTPTQAQSYNYNTRLVMGSDGKLRFFRRDNQTDEWPLIWWEPMDGCSVFDACGKSGTCDNKNFVPYKCLPGFQQQSPENWNKVVTPDRIAIRLVPTDDSHEKIRPKTREKFNIICLGSPTSWRLLRRVHKKISAFGQTKNFQESYANGGLDLHLRVPISEIGNMTCGCGTNIIPYPLSTPPTCGDPTYFKFDCKTENETGLITFNANGRTYRLPRSSPFYGSSSCHATKVLSEPICGSSKDCKDWPNSSCNVVPHGGGGECTCNPPSIWNPSQASCTRGKSRIYLESTSSPGTFGEKEATIFDLPRCHYGSVVHLILIATDNFAKANKLGQDGFGPVYKGTPPQAQEIAIKRLSRGSGQGLEEFKNEVVLIVKLQHRNLVKLLGYCVKGGYMSSEHVLDDFFSIISDVFSFGVVLLESISGKRNTGFYQAEQPLSLLGYGGRAFDLAEKSLRETCDENEYLRFVSAGILCVQEDPSERPTMSNMLFMLESETLSLLIPKRPAYVVRRSLSSSASSSSQQQWNAELSTSTLEEGR</sequence>
<evidence type="ECO:0000256" key="2">
    <source>
        <dbReference type="ARBA" id="ARBA00022679"/>
    </source>
</evidence>
<dbReference type="SUPFAM" id="SSF56112">
    <property type="entry name" value="Protein kinase-like (PK-like)"/>
    <property type="match status" value="1"/>
</dbReference>
<dbReference type="InterPro" id="IPR011009">
    <property type="entry name" value="Kinase-like_dom_sf"/>
</dbReference>
<evidence type="ECO:0000256" key="7">
    <source>
        <dbReference type="ARBA" id="ARBA00023157"/>
    </source>
</evidence>
<dbReference type="PROSITE" id="PS50011">
    <property type="entry name" value="PROTEIN_KINASE_DOM"/>
    <property type="match status" value="1"/>
</dbReference>
<keyword evidence="7" id="KW-1015">Disulfide bond</keyword>
<keyword evidence="3" id="KW-0732">Signal</keyword>
<feature type="compositionally biased region" description="Polar residues" evidence="8">
    <location>
        <begin position="581"/>
        <end position="594"/>
    </location>
</feature>
<evidence type="ECO:0000313" key="11">
    <source>
        <dbReference type="Proteomes" id="UP000436088"/>
    </source>
</evidence>
<evidence type="ECO:0000256" key="3">
    <source>
        <dbReference type="ARBA" id="ARBA00022729"/>
    </source>
</evidence>
<dbReference type="GO" id="GO:0048544">
    <property type="term" value="P:recognition of pollen"/>
    <property type="evidence" value="ECO:0007669"/>
    <property type="project" value="InterPro"/>
</dbReference>
<dbReference type="SMART" id="SM00219">
    <property type="entry name" value="TyrKc"/>
    <property type="match status" value="1"/>
</dbReference>
<evidence type="ECO:0000256" key="1">
    <source>
        <dbReference type="ARBA" id="ARBA00022527"/>
    </source>
</evidence>
<keyword evidence="2" id="KW-0808">Transferase</keyword>
<keyword evidence="6" id="KW-0067">ATP-binding</keyword>
<reference evidence="10" key="1">
    <citation type="submission" date="2019-09" db="EMBL/GenBank/DDBJ databases">
        <title>Draft genome information of white flower Hibiscus syriacus.</title>
        <authorList>
            <person name="Kim Y.-M."/>
        </authorList>
    </citation>
    <scope>NUCLEOTIDE SEQUENCE [LARGE SCALE GENOMIC DNA]</scope>
    <source>
        <strain evidence="10">YM2019G1</strain>
    </source>
</reference>
<evidence type="ECO:0000259" key="9">
    <source>
        <dbReference type="PROSITE" id="PS50011"/>
    </source>
</evidence>
<feature type="region of interest" description="Disordered" evidence="8">
    <location>
        <begin position="572"/>
        <end position="594"/>
    </location>
</feature>
<name>A0A6A2WMG3_HIBSY</name>